<dbReference type="HOGENOM" id="CLU_081367_1_1_1"/>
<evidence type="ECO:0000313" key="1">
    <source>
        <dbReference type="EMBL" id="KIK51587.1"/>
    </source>
</evidence>
<organism evidence="1 2">
    <name type="scientific">Collybiopsis luxurians FD-317 M1</name>
    <dbReference type="NCBI Taxonomy" id="944289"/>
    <lineage>
        <taxon>Eukaryota</taxon>
        <taxon>Fungi</taxon>
        <taxon>Dikarya</taxon>
        <taxon>Basidiomycota</taxon>
        <taxon>Agaricomycotina</taxon>
        <taxon>Agaricomycetes</taxon>
        <taxon>Agaricomycetidae</taxon>
        <taxon>Agaricales</taxon>
        <taxon>Marasmiineae</taxon>
        <taxon>Omphalotaceae</taxon>
        <taxon>Collybiopsis</taxon>
        <taxon>Collybiopsis luxurians</taxon>
    </lineage>
</organism>
<feature type="non-terminal residue" evidence="1">
    <location>
        <position position="1"/>
    </location>
</feature>
<name>A0A0D0C1H5_9AGAR</name>
<accession>A0A0D0C1H5</accession>
<proteinExistence type="predicted"/>
<dbReference type="AlphaFoldDB" id="A0A0D0C1H5"/>
<keyword evidence="2" id="KW-1185">Reference proteome</keyword>
<dbReference type="EMBL" id="KN834860">
    <property type="protein sequence ID" value="KIK51587.1"/>
    <property type="molecule type" value="Genomic_DNA"/>
</dbReference>
<sequence>SVIGKDVLEEVNRDMKTTILPNWVSRVREKWGTKAGGTLGADEWRTLCSISLIISLVCIWGYKHNEESRHFQMLLNFLDLVHALHAFNLCETSSAHQAYYLFHILKYLQGLLILFPDISLKPNHHYAIHAADDLKLMGPPHARSSPVFEHLNHVLQQTNFNRHLGK</sequence>
<dbReference type="Proteomes" id="UP000053593">
    <property type="component" value="Unassembled WGS sequence"/>
</dbReference>
<reference evidence="1 2" key="1">
    <citation type="submission" date="2014-04" db="EMBL/GenBank/DDBJ databases">
        <title>Evolutionary Origins and Diversification of the Mycorrhizal Mutualists.</title>
        <authorList>
            <consortium name="DOE Joint Genome Institute"/>
            <consortium name="Mycorrhizal Genomics Consortium"/>
            <person name="Kohler A."/>
            <person name="Kuo A."/>
            <person name="Nagy L.G."/>
            <person name="Floudas D."/>
            <person name="Copeland A."/>
            <person name="Barry K.W."/>
            <person name="Cichocki N."/>
            <person name="Veneault-Fourrey C."/>
            <person name="LaButti K."/>
            <person name="Lindquist E.A."/>
            <person name="Lipzen A."/>
            <person name="Lundell T."/>
            <person name="Morin E."/>
            <person name="Murat C."/>
            <person name="Riley R."/>
            <person name="Ohm R."/>
            <person name="Sun H."/>
            <person name="Tunlid A."/>
            <person name="Henrissat B."/>
            <person name="Grigoriev I.V."/>
            <person name="Hibbett D.S."/>
            <person name="Martin F."/>
        </authorList>
    </citation>
    <scope>NUCLEOTIDE SEQUENCE [LARGE SCALE GENOMIC DNA]</scope>
    <source>
        <strain evidence="1 2">FD-317 M1</strain>
    </source>
</reference>
<gene>
    <name evidence="1" type="ORF">GYMLUDRAFT_181269</name>
</gene>
<protein>
    <submittedName>
        <fullName evidence="1">Uncharacterized protein</fullName>
    </submittedName>
</protein>
<evidence type="ECO:0000313" key="2">
    <source>
        <dbReference type="Proteomes" id="UP000053593"/>
    </source>
</evidence>
<dbReference type="OrthoDB" id="3247418at2759"/>